<dbReference type="PANTHER" id="PTHR36766">
    <property type="entry name" value="PLANT BROAD-SPECTRUM MILDEW RESISTANCE PROTEIN RPW8"/>
    <property type="match status" value="1"/>
</dbReference>
<feature type="non-terminal residue" evidence="2">
    <location>
        <position position="492"/>
    </location>
</feature>
<evidence type="ECO:0008006" key="4">
    <source>
        <dbReference type="Google" id="ProtNLM"/>
    </source>
</evidence>
<dbReference type="EMBL" id="JAMZMK010010387">
    <property type="protein sequence ID" value="KAI7731791.1"/>
    <property type="molecule type" value="Genomic_DNA"/>
</dbReference>
<protein>
    <recommendedName>
        <fullName evidence="4">Disease resistance protein</fullName>
    </recommendedName>
</protein>
<accession>A0AAD5BY08</accession>
<dbReference type="AlphaFoldDB" id="A0AAD5BY08"/>
<organism evidence="2 3">
    <name type="scientific">Ambrosia artemisiifolia</name>
    <name type="common">Common ragweed</name>
    <dbReference type="NCBI Taxonomy" id="4212"/>
    <lineage>
        <taxon>Eukaryota</taxon>
        <taxon>Viridiplantae</taxon>
        <taxon>Streptophyta</taxon>
        <taxon>Embryophyta</taxon>
        <taxon>Tracheophyta</taxon>
        <taxon>Spermatophyta</taxon>
        <taxon>Magnoliopsida</taxon>
        <taxon>eudicotyledons</taxon>
        <taxon>Gunneridae</taxon>
        <taxon>Pentapetalae</taxon>
        <taxon>asterids</taxon>
        <taxon>campanulids</taxon>
        <taxon>Asterales</taxon>
        <taxon>Asteraceae</taxon>
        <taxon>Asteroideae</taxon>
        <taxon>Heliantheae alliance</taxon>
        <taxon>Heliantheae</taxon>
        <taxon>Ambrosia</taxon>
    </lineage>
</organism>
<evidence type="ECO:0000313" key="2">
    <source>
        <dbReference type="EMBL" id="KAI7731791.1"/>
    </source>
</evidence>
<dbReference type="Proteomes" id="UP001206925">
    <property type="component" value="Unassembled WGS sequence"/>
</dbReference>
<evidence type="ECO:0000256" key="1">
    <source>
        <dbReference type="ARBA" id="ARBA00022821"/>
    </source>
</evidence>
<proteinExistence type="predicted"/>
<dbReference type="Gene3D" id="3.80.10.10">
    <property type="entry name" value="Ribonuclease Inhibitor"/>
    <property type="match status" value="2"/>
</dbReference>
<dbReference type="InterPro" id="IPR032675">
    <property type="entry name" value="LRR_dom_sf"/>
</dbReference>
<name>A0AAD5BY08_AMBAR</name>
<dbReference type="GO" id="GO:0006952">
    <property type="term" value="P:defense response"/>
    <property type="evidence" value="ECO:0007669"/>
    <property type="project" value="UniProtKB-KW"/>
</dbReference>
<keyword evidence="3" id="KW-1185">Reference proteome</keyword>
<dbReference type="SUPFAM" id="SSF52058">
    <property type="entry name" value="L domain-like"/>
    <property type="match status" value="2"/>
</dbReference>
<gene>
    <name evidence="2" type="ORF">M8C21_009186</name>
</gene>
<dbReference type="PANTHER" id="PTHR36766:SF40">
    <property type="entry name" value="DISEASE RESISTANCE PROTEIN RGA3"/>
    <property type="match status" value="1"/>
</dbReference>
<keyword evidence="1" id="KW-0611">Plant defense</keyword>
<comment type="caution">
    <text evidence="2">The sequence shown here is derived from an EMBL/GenBank/DDBJ whole genome shotgun (WGS) entry which is preliminary data.</text>
</comment>
<reference evidence="2" key="1">
    <citation type="submission" date="2022-06" db="EMBL/GenBank/DDBJ databases">
        <title>Uncovering the hologenomic basis of an extraordinary plant invasion.</title>
        <authorList>
            <person name="Bieker V.C."/>
            <person name="Martin M.D."/>
            <person name="Gilbert T."/>
            <person name="Hodgins K."/>
            <person name="Battlay P."/>
            <person name="Petersen B."/>
            <person name="Wilson J."/>
        </authorList>
    </citation>
    <scope>NUCLEOTIDE SEQUENCE</scope>
    <source>
        <strain evidence="2">AA19_3_7</strain>
        <tissue evidence="2">Leaf</tissue>
    </source>
</reference>
<sequence>CPQLVDVSAEALPLLRVLEIGGCDHAVLRSLVQAAPSITMLDVRLTYEVWSGVMEHIGAVEEVGIQWCNEIRYLWESEEEASKVLVNIKKLDVRECSNLVSLGEKEEEDNFGSSLLSSLRTLHVSKCNKMEHCCCPNSIESLDIYKCSSLTHVSFPTSATGGGRQKLKSLEIGGCSKLIEKINNINTGKLERIDIRGWTNLKSLMELGNFIYLNVLYLKNCPCLKSFPDIPLPVLTHLEIVNCERMESFSAHQMSNLTSLKELVIRDCPSIDASGHGGVWPPNLCSLKIGRLKKPMSEWGPQSFPSSLVELELYDEADVKNFRQLSHLFPSSLTKLRINHFVQLESLSMGLQHLTSLQHLTIWRCQKMKHLPKHLTSLQHLHLEHCPKMKHLPKQLLPSLLSLEIYGCRKLRKRCEGRGSHYYPLISHIPRSWIPKAVKREIVPNRYQEHLLVKEEAPTTIPSSLISLIFTLTQDFIYVEVEDMIKENNTIQ</sequence>
<evidence type="ECO:0000313" key="3">
    <source>
        <dbReference type="Proteomes" id="UP001206925"/>
    </source>
</evidence>